<organism evidence="1 2">
    <name type="scientific">Nocardioides lentus</name>
    <dbReference type="NCBI Taxonomy" id="338077"/>
    <lineage>
        <taxon>Bacteria</taxon>
        <taxon>Bacillati</taxon>
        <taxon>Actinomycetota</taxon>
        <taxon>Actinomycetes</taxon>
        <taxon>Propionibacteriales</taxon>
        <taxon>Nocardioidaceae</taxon>
        <taxon>Nocardioides</taxon>
    </lineage>
</organism>
<protein>
    <recommendedName>
        <fullName evidence="3">Universal stress protein</fullName>
    </recommendedName>
</protein>
<dbReference type="Proteomes" id="UP001501612">
    <property type="component" value="Unassembled WGS sequence"/>
</dbReference>
<gene>
    <name evidence="1" type="ORF">GCM10009737_04470</name>
</gene>
<proteinExistence type="predicted"/>
<evidence type="ECO:0000313" key="1">
    <source>
        <dbReference type="EMBL" id="GAA1906777.1"/>
    </source>
</evidence>
<dbReference type="RefSeq" id="WP_344003094.1">
    <property type="nucleotide sequence ID" value="NZ_BAAAMY010000001.1"/>
</dbReference>
<name>A0ABP5ABA5_9ACTN</name>
<dbReference type="EMBL" id="BAAAMY010000001">
    <property type="protein sequence ID" value="GAA1906777.1"/>
    <property type="molecule type" value="Genomic_DNA"/>
</dbReference>
<evidence type="ECO:0000313" key="2">
    <source>
        <dbReference type="Proteomes" id="UP001501612"/>
    </source>
</evidence>
<sequence length="175" mass="17989">MSSPLGPVTVLDGGWSGAAAADHAAHVLAAACGEGVRVASHVLADDTGRRVGLAVDGVAPDVVARHLDLLDGVRVAAAPDVVRAHVSRTSGRLVVFRGVAALVGRRTAAGIVADSEVDAVVGLAGCVVGDDDEVDTDDFVRPTWRAGRCELLVQPGTHGLRPFEVRHQVLCCADH</sequence>
<accession>A0ABP5ABA5</accession>
<reference evidence="2" key="1">
    <citation type="journal article" date="2019" name="Int. J. Syst. Evol. Microbiol.">
        <title>The Global Catalogue of Microorganisms (GCM) 10K type strain sequencing project: providing services to taxonomists for standard genome sequencing and annotation.</title>
        <authorList>
            <consortium name="The Broad Institute Genomics Platform"/>
            <consortium name="The Broad Institute Genome Sequencing Center for Infectious Disease"/>
            <person name="Wu L."/>
            <person name="Ma J."/>
        </authorList>
    </citation>
    <scope>NUCLEOTIDE SEQUENCE [LARGE SCALE GENOMIC DNA]</scope>
    <source>
        <strain evidence="2">JCM 14046</strain>
    </source>
</reference>
<keyword evidence="2" id="KW-1185">Reference proteome</keyword>
<comment type="caution">
    <text evidence="1">The sequence shown here is derived from an EMBL/GenBank/DDBJ whole genome shotgun (WGS) entry which is preliminary data.</text>
</comment>
<evidence type="ECO:0008006" key="3">
    <source>
        <dbReference type="Google" id="ProtNLM"/>
    </source>
</evidence>